<protein>
    <submittedName>
        <fullName evidence="2">Uncharacterized protein</fullName>
    </submittedName>
</protein>
<dbReference type="Proteomes" id="UP001237737">
    <property type="component" value="Unassembled WGS sequence"/>
</dbReference>
<reference evidence="2 3" key="1">
    <citation type="submission" date="2023-07" db="EMBL/GenBank/DDBJ databases">
        <title>Sorghum-associated microbial communities from plants grown in Nebraska, USA.</title>
        <authorList>
            <person name="Schachtman D."/>
        </authorList>
    </citation>
    <scope>NUCLEOTIDE SEQUENCE [LARGE SCALE GENOMIC DNA]</scope>
    <source>
        <strain evidence="2 3">CC60</strain>
    </source>
</reference>
<dbReference type="EMBL" id="JAUSSK010000002">
    <property type="protein sequence ID" value="MDQ0009657.1"/>
    <property type="molecule type" value="Genomic_DNA"/>
</dbReference>
<evidence type="ECO:0000313" key="3">
    <source>
        <dbReference type="Proteomes" id="UP001237737"/>
    </source>
</evidence>
<keyword evidence="3" id="KW-1185">Reference proteome</keyword>
<feature type="region of interest" description="Disordered" evidence="1">
    <location>
        <begin position="14"/>
        <end position="37"/>
    </location>
</feature>
<sequence>MTLPLRITPVLSTGSGNALPGVPAGRTERGGKSHSWDDPRLRSLLEGHGGVLGPCAIEQHFGDEHLGLVRAGEMLALPALVIVAGEADAIIEQSDDGNVLTGRRSSSNDCRLIFRHAYGRVRCTMRTVGNTGDVHIGLLEHRRFDEVQAVNLLRPRGSRGDTRGSLWTTIEYRADPLCELQGIAWRGGLIQIASISLSP</sequence>
<proteinExistence type="predicted"/>
<gene>
    <name evidence="2" type="ORF">J2T07_001834</name>
</gene>
<dbReference type="RefSeq" id="WP_306849184.1">
    <property type="nucleotide sequence ID" value="NZ_JAUSSK010000002.1"/>
</dbReference>
<organism evidence="2 3">
    <name type="scientific">Luteibacter jiangsuensis</name>
    <dbReference type="NCBI Taxonomy" id="637577"/>
    <lineage>
        <taxon>Bacteria</taxon>
        <taxon>Pseudomonadati</taxon>
        <taxon>Pseudomonadota</taxon>
        <taxon>Gammaproteobacteria</taxon>
        <taxon>Lysobacterales</taxon>
        <taxon>Rhodanobacteraceae</taxon>
        <taxon>Luteibacter</taxon>
    </lineage>
</organism>
<comment type="caution">
    <text evidence="2">The sequence shown here is derived from an EMBL/GenBank/DDBJ whole genome shotgun (WGS) entry which is preliminary data.</text>
</comment>
<evidence type="ECO:0000256" key="1">
    <source>
        <dbReference type="SAM" id="MobiDB-lite"/>
    </source>
</evidence>
<evidence type="ECO:0000313" key="2">
    <source>
        <dbReference type="EMBL" id="MDQ0009657.1"/>
    </source>
</evidence>
<name>A0ABT9T0C2_9GAMM</name>
<accession>A0ABT9T0C2</accession>
<feature type="compositionally biased region" description="Basic and acidic residues" evidence="1">
    <location>
        <begin position="26"/>
        <end position="37"/>
    </location>
</feature>